<proteinExistence type="predicted"/>
<dbReference type="PANTHER" id="PTHR24567">
    <property type="entry name" value="CRP FAMILY TRANSCRIPTIONAL REGULATORY PROTEIN"/>
    <property type="match status" value="1"/>
</dbReference>
<comment type="caution">
    <text evidence="6">The sequence shown here is derived from an EMBL/GenBank/DDBJ whole genome shotgun (WGS) entry which is preliminary data.</text>
</comment>
<keyword evidence="3" id="KW-0804">Transcription</keyword>
<dbReference type="GO" id="GO:0003700">
    <property type="term" value="F:DNA-binding transcription factor activity"/>
    <property type="evidence" value="ECO:0007669"/>
    <property type="project" value="TreeGrafter"/>
</dbReference>
<dbReference type="Gene3D" id="2.60.120.10">
    <property type="entry name" value="Jelly Rolls"/>
    <property type="match status" value="1"/>
</dbReference>
<dbReference type="Gene3D" id="1.10.10.10">
    <property type="entry name" value="Winged helix-like DNA-binding domain superfamily/Winged helix DNA-binding domain"/>
    <property type="match status" value="1"/>
</dbReference>
<dbReference type="EMBL" id="JADKGY010000001">
    <property type="protein sequence ID" value="MBK9981494.1"/>
    <property type="molecule type" value="Genomic_DNA"/>
</dbReference>
<dbReference type="Pfam" id="PF13545">
    <property type="entry name" value="HTH_Crp_2"/>
    <property type="match status" value="1"/>
</dbReference>
<dbReference type="InterPro" id="IPR012318">
    <property type="entry name" value="HTH_CRP"/>
</dbReference>
<evidence type="ECO:0000313" key="7">
    <source>
        <dbReference type="Proteomes" id="UP000808337"/>
    </source>
</evidence>
<feature type="domain" description="HTH crp-type" evidence="5">
    <location>
        <begin position="150"/>
        <end position="223"/>
    </location>
</feature>
<dbReference type="SUPFAM" id="SSF46785">
    <property type="entry name" value="Winged helix' DNA-binding domain"/>
    <property type="match status" value="1"/>
</dbReference>
<evidence type="ECO:0000313" key="6">
    <source>
        <dbReference type="EMBL" id="MBK9981494.1"/>
    </source>
</evidence>
<dbReference type="PROSITE" id="PS51063">
    <property type="entry name" value="HTH_CRP_2"/>
    <property type="match status" value="1"/>
</dbReference>
<dbReference type="CDD" id="cd00092">
    <property type="entry name" value="HTH_CRP"/>
    <property type="match status" value="1"/>
</dbReference>
<evidence type="ECO:0000256" key="1">
    <source>
        <dbReference type="ARBA" id="ARBA00023015"/>
    </source>
</evidence>
<dbReference type="InterPro" id="IPR018490">
    <property type="entry name" value="cNMP-bd_dom_sf"/>
</dbReference>
<dbReference type="SMART" id="SM00100">
    <property type="entry name" value="cNMP"/>
    <property type="match status" value="1"/>
</dbReference>
<sequence length="226" mass="25854">MMPNKHDILESIPFFNVLEKEELAALALQMEYNTAQKYSNIFSEGDPADYFYILVEGSVKIGTHHEDGREIIKQVLHPRMVFGEMALIQHRVPHHNFASSLSTVTTYYKIGVEHFRKIMDKNPQLTMSVISMIGYKLLQTENQLESLIFKDARGRIIDFILDNAHQSGRQVGLETLLKHSLTQQDIANYTGTSRQTVTAVLNDLRKTNKIYFTRNSILIRDIAALA</sequence>
<protein>
    <submittedName>
        <fullName evidence="6">Crp/Fnr family transcriptional regulator</fullName>
    </submittedName>
</protein>
<keyword evidence="2" id="KW-0238">DNA-binding</keyword>
<dbReference type="SUPFAM" id="SSF51206">
    <property type="entry name" value="cAMP-binding domain-like"/>
    <property type="match status" value="1"/>
</dbReference>
<dbReference type="Proteomes" id="UP000808337">
    <property type="component" value="Unassembled WGS sequence"/>
</dbReference>
<evidence type="ECO:0000256" key="2">
    <source>
        <dbReference type="ARBA" id="ARBA00023125"/>
    </source>
</evidence>
<dbReference type="AlphaFoldDB" id="A0A9D7SSV4"/>
<dbReference type="InterPro" id="IPR014710">
    <property type="entry name" value="RmlC-like_jellyroll"/>
</dbReference>
<dbReference type="GO" id="GO:0005829">
    <property type="term" value="C:cytosol"/>
    <property type="evidence" value="ECO:0007669"/>
    <property type="project" value="TreeGrafter"/>
</dbReference>
<dbReference type="PROSITE" id="PS50042">
    <property type="entry name" value="CNMP_BINDING_3"/>
    <property type="match status" value="1"/>
</dbReference>
<dbReference type="InterPro" id="IPR000595">
    <property type="entry name" value="cNMP-bd_dom"/>
</dbReference>
<name>A0A9D7SSV4_9BACT</name>
<feature type="domain" description="Cyclic nucleotide-binding" evidence="4">
    <location>
        <begin position="14"/>
        <end position="119"/>
    </location>
</feature>
<evidence type="ECO:0000259" key="5">
    <source>
        <dbReference type="PROSITE" id="PS51063"/>
    </source>
</evidence>
<keyword evidence="1" id="KW-0805">Transcription regulation</keyword>
<dbReference type="Pfam" id="PF00027">
    <property type="entry name" value="cNMP_binding"/>
    <property type="match status" value="1"/>
</dbReference>
<accession>A0A9D7SSV4</accession>
<dbReference type="SMART" id="SM00419">
    <property type="entry name" value="HTH_CRP"/>
    <property type="match status" value="1"/>
</dbReference>
<organism evidence="6 7">
    <name type="scientific">Candidatus Opimibacter skivensis</name>
    <dbReference type="NCBI Taxonomy" id="2982028"/>
    <lineage>
        <taxon>Bacteria</taxon>
        <taxon>Pseudomonadati</taxon>
        <taxon>Bacteroidota</taxon>
        <taxon>Saprospiria</taxon>
        <taxon>Saprospirales</taxon>
        <taxon>Saprospiraceae</taxon>
        <taxon>Candidatus Opimibacter</taxon>
    </lineage>
</organism>
<dbReference type="PANTHER" id="PTHR24567:SF26">
    <property type="entry name" value="REGULATORY PROTEIN YEIL"/>
    <property type="match status" value="1"/>
</dbReference>
<dbReference type="InterPro" id="IPR036388">
    <property type="entry name" value="WH-like_DNA-bd_sf"/>
</dbReference>
<dbReference type="GO" id="GO:0003677">
    <property type="term" value="F:DNA binding"/>
    <property type="evidence" value="ECO:0007669"/>
    <property type="project" value="UniProtKB-KW"/>
</dbReference>
<dbReference type="InterPro" id="IPR036390">
    <property type="entry name" value="WH_DNA-bd_sf"/>
</dbReference>
<gene>
    <name evidence="6" type="ORF">IPP15_03555</name>
</gene>
<evidence type="ECO:0000259" key="4">
    <source>
        <dbReference type="PROSITE" id="PS50042"/>
    </source>
</evidence>
<dbReference type="InterPro" id="IPR050397">
    <property type="entry name" value="Env_Response_Regulators"/>
</dbReference>
<dbReference type="CDD" id="cd00038">
    <property type="entry name" value="CAP_ED"/>
    <property type="match status" value="1"/>
</dbReference>
<reference evidence="6 7" key="1">
    <citation type="submission" date="2020-10" db="EMBL/GenBank/DDBJ databases">
        <title>Connecting structure to function with the recovery of over 1000 high-quality activated sludge metagenome-assembled genomes encoding full-length rRNA genes using long-read sequencing.</title>
        <authorList>
            <person name="Singleton C.M."/>
            <person name="Petriglieri F."/>
            <person name="Kristensen J.M."/>
            <person name="Kirkegaard R.H."/>
            <person name="Michaelsen T.Y."/>
            <person name="Andersen M.H."/>
            <person name="Karst S.M."/>
            <person name="Dueholm M.S."/>
            <person name="Nielsen P.H."/>
            <person name="Albertsen M."/>
        </authorList>
    </citation>
    <scope>NUCLEOTIDE SEQUENCE [LARGE SCALE GENOMIC DNA]</scope>
    <source>
        <strain evidence="6">Ribe_18-Q3-R11-54_MAXAC.273</strain>
    </source>
</reference>
<evidence type="ECO:0000256" key="3">
    <source>
        <dbReference type="ARBA" id="ARBA00023163"/>
    </source>
</evidence>